<dbReference type="Proteomes" id="UP000549394">
    <property type="component" value="Unassembled WGS sequence"/>
</dbReference>
<protein>
    <recommendedName>
        <fullName evidence="6">protein xylosyltransferase</fullName>
        <ecNumber evidence="6">2.4.2.26</ecNumber>
    </recommendedName>
    <alternativeName>
        <fullName evidence="18">Peptide O-xylosyltransferase</fullName>
    </alternativeName>
</protein>
<dbReference type="UniPathway" id="UPA00756"/>
<evidence type="ECO:0000256" key="13">
    <source>
        <dbReference type="ARBA" id="ARBA00022989"/>
    </source>
</evidence>
<comment type="pathway">
    <text evidence="3">Glycan metabolism; chondroitin sulfate biosynthesis.</text>
</comment>
<evidence type="ECO:0000256" key="12">
    <source>
        <dbReference type="ARBA" id="ARBA00022968"/>
    </source>
</evidence>
<dbReference type="GO" id="GO:0046872">
    <property type="term" value="F:metal ion binding"/>
    <property type="evidence" value="ECO:0007669"/>
    <property type="project" value="UniProtKB-KW"/>
</dbReference>
<dbReference type="GO" id="GO:0030158">
    <property type="term" value="F:protein xylosyltransferase activity"/>
    <property type="evidence" value="ECO:0007669"/>
    <property type="project" value="UniProtKB-EC"/>
</dbReference>
<evidence type="ECO:0000256" key="16">
    <source>
        <dbReference type="ARBA" id="ARBA00023157"/>
    </source>
</evidence>
<dbReference type="PANTHER" id="PTHR46025">
    <property type="entry name" value="XYLOSYLTRANSFERASE OXT"/>
    <property type="match status" value="1"/>
</dbReference>
<evidence type="ECO:0000313" key="22">
    <source>
        <dbReference type="Proteomes" id="UP000549394"/>
    </source>
</evidence>
<evidence type="ECO:0000256" key="1">
    <source>
        <dbReference type="ARBA" id="ARBA00004323"/>
    </source>
</evidence>
<evidence type="ECO:0000259" key="20">
    <source>
        <dbReference type="PROSITE" id="PS51212"/>
    </source>
</evidence>
<evidence type="ECO:0000256" key="7">
    <source>
        <dbReference type="ARBA" id="ARBA00022676"/>
    </source>
</evidence>
<evidence type="ECO:0000256" key="15">
    <source>
        <dbReference type="ARBA" id="ARBA00023136"/>
    </source>
</evidence>
<evidence type="ECO:0000313" key="21">
    <source>
        <dbReference type="EMBL" id="CAD5119070.1"/>
    </source>
</evidence>
<evidence type="ECO:0000256" key="6">
    <source>
        <dbReference type="ARBA" id="ARBA00011972"/>
    </source>
</evidence>
<evidence type="ECO:0000256" key="14">
    <source>
        <dbReference type="ARBA" id="ARBA00023034"/>
    </source>
</evidence>
<keyword evidence="11" id="KW-0256">Endoplasmic reticulum</keyword>
<dbReference type="InterPro" id="IPR003406">
    <property type="entry name" value="Glyco_trans_14"/>
</dbReference>
<dbReference type="GO" id="GO:0005789">
    <property type="term" value="C:endoplasmic reticulum membrane"/>
    <property type="evidence" value="ECO:0007669"/>
    <property type="project" value="UniProtKB-SubCell"/>
</dbReference>
<comment type="similarity">
    <text evidence="5">Belongs to the glycosyltransferase 14 family. XylT subfamily.</text>
</comment>
<keyword evidence="9" id="KW-0812">Transmembrane</keyword>
<dbReference type="SMART" id="SM00321">
    <property type="entry name" value="WSC"/>
    <property type="match status" value="1"/>
</dbReference>
<evidence type="ECO:0000256" key="3">
    <source>
        <dbReference type="ARBA" id="ARBA00004840"/>
    </source>
</evidence>
<dbReference type="InterPro" id="IPR002889">
    <property type="entry name" value="WSC_carb-bd"/>
</dbReference>
<keyword evidence="14" id="KW-0333">Golgi apparatus</keyword>
<comment type="catalytic activity">
    <reaction evidence="19">
        <text>UDP-alpha-D-xylose + L-seryl-[protein] = 3-O-(beta-D-xylosyl)-L-seryl-[protein] + UDP + H(+)</text>
        <dbReference type="Rhea" id="RHEA:50192"/>
        <dbReference type="Rhea" id="RHEA-COMP:9863"/>
        <dbReference type="Rhea" id="RHEA-COMP:12567"/>
        <dbReference type="ChEBI" id="CHEBI:15378"/>
        <dbReference type="ChEBI" id="CHEBI:29999"/>
        <dbReference type="ChEBI" id="CHEBI:57632"/>
        <dbReference type="ChEBI" id="CHEBI:58223"/>
        <dbReference type="ChEBI" id="CHEBI:132085"/>
        <dbReference type="EC" id="2.4.2.26"/>
    </reaction>
</comment>
<keyword evidence="7" id="KW-0328">Glycosyltransferase</keyword>
<keyword evidence="12" id="KW-0735">Signal-anchor</keyword>
<keyword evidence="8" id="KW-0808">Transferase</keyword>
<dbReference type="GO" id="GO:0050650">
    <property type="term" value="P:chondroitin sulfate proteoglycan biosynthetic process"/>
    <property type="evidence" value="ECO:0007669"/>
    <property type="project" value="TreeGrafter"/>
</dbReference>
<name>A0A7I8VS24_9ANNE</name>
<dbReference type="GO" id="GO:0000139">
    <property type="term" value="C:Golgi membrane"/>
    <property type="evidence" value="ECO:0007669"/>
    <property type="project" value="UniProtKB-SubCell"/>
</dbReference>
<sequence>MNSMTRLCFKYRFIFFAALIILSLQILLAYNFNIFVKRQTDQIKRPDQPLFLNNQIISSQKEESITCPETTTNRDAVSALSRIKSAECKKTVTSAICLLAKGELFPASVQQSCPMRLSNVTGRFVGCFKDERSDRELSFMKKLTIKNSVSQCVQLCFKYGFIYAGVEFGIECWCGHKIANGRKIEDKICQEMPCPGNSLQQCGGYLALAIHETGIGQPRFEKKTVLVREKQSNKSRIVFLLTLNGRAVRQVKRLLGSIYRPHHYYYIHIDERQNYLRTQLQQATKHLKNIKYAQWSMSTIWGGASLLTMHLKCMKDLFSFKTWTWDYILNLSESDFTIKSIELLENYLAVYSNSNFLRAHGKDTPKFVKKQGLEKLFVECDRHMWRVGERKIPQGIRIDGGSDWFCLSRKFVHYMVQNPDDMFISLRKYWEYSLLPSESFFHTILSNSAFCTTLVNNNLHVTNWKRSRGCRCQYKHLVDWCGCSPNIFTEMDRISPLRQHPIFFARKFDSTINQKTIAHSEELSGVKWTSQHSSFDYFWVNDYSSFEGRNEIKEIFYTNLAKLHSRSNDINLLNATLLFYEDNFEAVLIEYAKKDVVFEAKFKRKWIWSQDGGKVGGDRLVRITIGSDWDPKEEILRNWAGIVGQTTKIAIIHSWREGDTPVSATVVLVQPNGVVAAFKTETIDIKSHNLVFQPDLNLPLKPGKWSFLIFANEKKVARVSFVVLPMGLNPEFNEISKVEEFITNNLPEASPATESLNALSLVKSEWGFQGFCVVSGDNNNLCRNQIWSSHYPDPKSSTELIGGGLLREFSTE</sequence>
<keyword evidence="16" id="KW-1015">Disulfide bond</keyword>
<evidence type="ECO:0000256" key="11">
    <source>
        <dbReference type="ARBA" id="ARBA00022824"/>
    </source>
</evidence>
<keyword evidence="13" id="KW-1133">Transmembrane helix</keyword>
<dbReference type="InterPro" id="IPR043538">
    <property type="entry name" value="XYLT"/>
</dbReference>
<dbReference type="Pfam" id="PF02485">
    <property type="entry name" value="Branch"/>
    <property type="match status" value="1"/>
</dbReference>
<dbReference type="OrthoDB" id="2019572at2759"/>
<dbReference type="UniPathway" id="UPA00755"/>
<dbReference type="Pfam" id="PF12529">
    <property type="entry name" value="Xylo_C"/>
    <property type="match status" value="1"/>
</dbReference>
<keyword evidence="22" id="KW-1185">Reference proteome</keyword>
<keyword evidence="15" id="KW-0472">Membrane</keyword>
<dbReference type="PANTHER" id="PTHR46025:SF3">
    <property type="entry name" value="XYLOSYLTRANSFERASE OXT"/>
    <property type="match status" value="1"/>
</dbReference>
<proteinExistence type="inferred from homology"/>
<evidence type="ECO:0000256" key="9">
    <source>
        <dbReference type="ARBA" id="ARBA00022692"/>
    </source>
</evidence>
<dbReference type="AlphaFoldDB" id="A0A7I8VS24"/>
<comment type="caution">
    <text evidence="21">The sequence shown here is derived from an EMBL/GenBank/DDBJ whole genome shotgun (WGS) entry which is preliminary data.</text>
</comment>
<dbReference type="GO" id="GO:0015012">
    <property type="term" value="P:heparan sulfate proteoglycan biosynthetic process"/>
    <property type="evidence" value="ECO:0007669"/>
    <property type="project" value="UniProtKB-UniPathway"/>
</dbReference>
<evidence type="ECO:0000256" key="8">
    <source>
        <dbReference type="ARBA" id="ARBA00022679"/>
    </source>
</evidence>
<accession>A0A7I8VS24</accession>
<evidence type="ECO:0000256" key="4">
    <source>
        <dbReference type="ARBA" id="ARBA00005093"/>
    </source>
</evidence>
<feature type="domain" description="WSC" evidence="20">
    <location>
        <begin position="121"/>
        <end position="214"/>
    </location>
</feature>
<dbReference type="InterPro" id="IPR024448">
    <property type="entry name" value="XylT_C"/>
</dbReference>
<evidence type="ECO:0000256" key="2">
    <source>
        <dbReference type="ARBA" id="ARBA00004648"/>
    </source>
</evidence>
<evidence type="ECO:0000256" key="17">
    <source>
        <dbReference type="ARBA" id="ARBA00023180"/>
    </source>
</evidence>
<organism evidence="21 22">
    <name type="scientific">Dimorphilus gyrociliatus</name>
    <dbReference type="NCBI Taxonomy" id="2664684"/>
    <lineage>
        <taxon>Eukaryota</taxon>
        <taxon>Metazoa</taxon>
        <taxon>Spiralia</taxon>
        <taxon>Lophotrochozoa</taxon>
        <taxon>Annelida</taxon>
        <taxon>Polychaeta</taxon>
        <taxon>Polychaeta incertae sedis</taxon>
        <taxon>Dinophilidae</taxon>
        <taxon>Dimorphilus</taxon>
    </lineage>
</organism>
<comment type="pathway">
    <text evidence="4">Glycan metabolism; heparan sulfate biosynthesis.</text>
</comment>
<dbReference type="PROSITE" id="PS51212">
    <property type="entry name" value="WSC"/>
    <property type="match status" value="1"/>
</dbReference>
<reference evidence="21 22" key="1">
    <citation type="submission" date="2020-08" db="EMBL/GenBank/DDBJ databases">
        <authorList>
            <person name="Hejnol A."/>
        </authorList>
    </citation>
    <scope>NUCLEOTIDE SEQUENCE [LARGE SCALE GENOMIC DNA]</scope>
</reference>
<evidence type="ECO:0000256" key="18">
    <source>
        <dbReference type="ARBA" id="ARBA00042865"/>
    </source>
</evidence>
<keyword evidence="10" id="KW-0479">Metal-binding</keyword>
<evidence type="ECO:0000256" key="10">
    <source>
        <dbReference type="ARBA" id="ARBA00022723"/>
    </source>
</evidence>
<dbReference type="EC" id="2.4.2.26" evidence="6"/>
<keyword evidence="17" id="KW-0325">Glycoprotein</keyword>
<comment type="subcellular location">
    <subcellularLocation>
        <location evidence="2">Endoplasmic reticulum membrane</location>
        <topology evidence="2">Single-pass type II membrane protein</topology>
    </subcellularLocation>
    <subcellularLocation>
        <location evidence="1">Golgi apparatus membrane</location>
        <topology evidence="1">Single-pass type II membrane protein</topology>
    </subcellularLocation>
</comment>
<gene>
    <name evidence="21" type="ORF">DGYR_LOCUS7359</name>
</gene>
<dbReference type="EMBL" id="CAJFCJ010000009">
    <property type="protein sequence ID" value="CAD5119070.1"/>
    <property type="molecule type" value="Genomic_DNA"/>
</dbReference>
<evidence type="ECO:0000256" key="19">
    <source>
        <dbReference type="ARBA" id="ARBA00047847"/>
    </source>
</evidence>
<dbReference type="Pfam" id="PF01822">
    <property type="entry name" value="WSC"/>
    <property type="match status" value="1"/>
</dbReference>
<evidence type="ECO:0000256" key="5">
    <source>
        <dbReference type="ARBA" id="ARBA00010195"/>
    </source>
</evidence>